<organism evidence="1 2">
    <name type="scientific">Echinostoma caproni</name>
    <dbReference type="NCBI Taxonomy" id="27848"/>
    <lineage>
        <taxon>Eukaryota</taxon>
        <taxon>Metazoa</taxon>
        <taxon>Spiralia</taxon>
        <taxon>Lophotrochozoa</taxon>
        <taxon>Platyhelminthes</taxon>
        <taxon>Trematoda</taxon>
        <taxon>Digenea</taxon>
        <taxon>Plagiorchiida</taxon>
        <taxon>Echinostomata</taxon>
        <taxon>Echinostomatoidea</taxon>
        <taxon>Echinostomatidae</taxon>
        <taxon>Echinostoma</taxon>
    </lineage>
</organism>
<protein>
    <submittedName>
        <fullName evidence="1">Uncharacterized protein</fullName>
    </submittedName>
</protein>
<dbReference type="AlphaFoldDB" id="A0A3P8F508"/>
<accession>A0A3P8F508</accession>
<gene>
    <name evidence="1" type="ORF">ECPE_LOCUS1957</name>
</gene>
<dbReference type="EMBL" id="UZAN01020209">
    <property type="protein sequence ID" value="VDP50765.1"/>
    <property type="molecule type" value="Genomic_DNA"/>
</dbReference>
<proteinExistence type="predicted"/>
<evidence type="ECO:0000313" key="2">
    <source>
        <dbReference type="Proteomes" id="UP000272942"/>
    </source>
</evidence>
<name>A0A3P8F508_9TREM</name>
<reference evidence="1 2" key="1">
    <citation type="submission" date="2018-11" db="EMBL/GenBank/DDBJ databases">
        <authorList>
            <consortium name="Pathogen Informatics"/>
        </authorList>
    </citation>
    <scope>NUCLEOTIDE SEQUENCE [LARGE SCALE GENOMIC DNA]</scope>
    <source>
        <strain evidence="1 2">Egypt</strain>
    </source>
</reference>
<evidence type="ECO:0000313" key="1">
    <source>
        <dbReference type="EMBL" id="VDP50765.1"/>
    </source>
</evidence>
<sequence length="133" mass="14534">MDLELTTMRISSGSNVASREVPFVHQADEGYVMPSPSRLKFAPDITLKPDSMKPLCEAAVQSEMEYQKGSAALQMPEFQILDGSVTTSRSPITFRETDNFGNTLINLPKRDLVTFEGILPATGCSCAVSRQTS</sequence>
<keyword evidence="2" id="KW-1185">Reference proteome</keyword>
<dbReference type="Proteomes" id="UP000272942">
    <property type="component" value="Unassembled WGS sequence"/>
</dbReference>